<accession>F0R068</accession>
<evidence type="ECO:0000313" key="1">
    <source>
        <dbReference type="EMBL" id="ADY36194.1"/>
    </source>
</evidence>
<dbReference type="EMBL" id="CP002530">
    <property type="protein sequence ID" value="ADY36194.1"/>
    <property type="molecule type" value="Genomic_DNA"/>
</dbReference>
<name>F0R068_PHOSB</name>
<evidence type="ECO:0000313" key="2">
    <source>
        <dbReference type="Proteomes" id="UP000007486"/>
    </source>
</evidence>
<dbReference type="HOGENOM" id="CLU_2969902_0_0_10"/>
<organism evidence="1 2">
    <name type="scientific">Phocaeicola salanitronis (strain DSM 18170 / JCM 13657 / CCUG 60908 / BL78)</name>
    <name type="common">Bacteroides salanitronis</name>
    <dbReference type="NCBI Taxonomy" id="667015"/>
    <lineage>
        <taxon>Bacteria</taxon>
        <taxon>Pseudomonadati</taxon>
        <taxon>Bacteroidota</taxon>
        <taxon>Bacteroidia</taxon>
        <taxon>Bacteroidales</taxon>
        <taxon>Bacteroidaceae</taxon>
        <taxon>Phocaeicola</taxon>
    </lineage>
</organism>
<protein>
    <submittedName>
        <fullName evidence="1">Uncharacterized protein</fullName>
    </submittedName>
</protein>
<dbReference type="STRING" id="667015.Bacsa_1629"/>
<dbReference type="AlphaFoldDB" id="F0R068"/>
<dbReference type="Proteomes" id="UP000007486">
    <property type="component" value="Chromosome"/>
</dbReference>
<sequence length="58" mass="6989">MTEANFVFFISDNAGYAYSVYPRSIPYFIFHGLERIFQPMECTFQPVEYTFRQPEYKT</sequence>
<gene>
    <name evidence="1" type="ordered locus">Bacsa_1629</name>
</gene>
<reference evidence="1 2" key="1">
    <citation type="journal article" date="2011" name="Stand. Genomic Sci.">
        <title>Complete genome sequence of Bacteroides salanitronis type strain (BL78).</title>
        <authorList>
            <person name="Gronow S."/>
            <person name="Held B."/>
            <person name="Lucas S."/>
            <person name="Lapidus A."/>
            <person name="Del Rio T.G."/>
            <person name="Nolan M."/>
            <person name="Tice H."/>
            <person name="Deshpande S."/>
            <person name="Cheng J.F."/>
            <person name="Pitluck S."/>
            <person name="Liolios K."/>
            <person name="Pagani I."/>
            <person name="Ivanova N."/>
            <person name="Mavromatis K."/>
            <person name="Pati A."/>
            <person name="Tapia R."/>
            <person name="Han C."/>
            <person name="Goodwin L."/>
            <person name="Chen A."/>
            <person name="Palaniappan K."/>
            <person name="Land M."/>
            <person name="Hauser L."/>
            <person name="Chang Y.J."/>
            <person name="Jeffries C.D."/>
            <person name="Brambilla E.M."/>
            <person name="Rohde M."/>
            <person name="Goker M."/>
            <person name="Detter J.C."/>
            <person name="Woyke T."/>
            <person name="Bristow J."/>
            <person name="Markowitz V."/>
            <person name="Hugenholtz P."/>
            <person name="Kyrpides N.C."/>
            <person name="Klenk H.P."/>
            <person name="Eisen J.A."/>
        </authorList>
    </citation>
    <scope>NUCLEOTIDE SEQUENCE [LARGE SCALE GENOMIC DNA]</scope>
    <source>
        <strain evidence="1 2">DSM 18170</strain>
    </source>
</reference>
<dbReference type="KEGG" id="bsa:Bacsa_1629"/>
<proteinExistence type="predicted"/>
<keyword evidence="2" id="KW-1185">Reference proteome</keyword>